<keyword evidence="2" id="KW-1185">Reference proteome</keyword>
<gene>
    <name evidence="1" type="ORF">GCM10009737_18790</name>
</gene>
<accession>A0ABN2PFG9</accession>
<evidence type="ECO:0000313" key="1">
    <source>
        <dbReference type="EMBL" id="GAA1917570.1"/>
    </source>
</evidence>
<sequence length="73" mass="7607">MDQSGQTMTDSQPLSCTAHRATTIAGHTVSPGEADTLLGTTAGHDTLDAALDRILDRTRAGAAQRSAVSRTNR</sequence>
<protein>
    <recommendedName>
        <fullName evidence="3">DUF222 domain-containing protein</fullName>
    </recommendedName>
</protein>
<proteinExistence type="predicted"/>
<evidence type="ECO:0008006" key="3">
    <source>
        <dbReference type="Google" id="ProtNLM"/>
    </source>
</evidence>
<organism evidence="1 2">
    <name type="scientific">Nocardioides lentus</name>
    <dbReference type="NCBI Taxonomy" id="338077"/>
    <lineage>
        <taxon>Bacteria</taxon>
        <taxon>Bacillati</taxon>
        <taxon>Actinomycetota</taxon>
        <taxon>Actinomycetes</taxon>
        <taxon>Propionibacteriales</taxon>
        <taxon>Nocardioidaceae</taxon>
        <taxon>Nocardioides</taxon>
    </lineage>
</organism>
<dbReference type="Proteomes" id="UP001501612">
    <property type="component" value="Unassembled WGS sequence"/>
</dbReference>
<dbReference type="EMBL" id="BAAAMY010000004">
    <property type="protein sequence ID" value="GAA1917570.1"/>
    <property type="molecule type" value="Genomic_DNA"/>
</dbReference>
<reference evidence="1 2" key="1">
    <citation type="journal article" date="2019" name="Int. J. Syst. Evol. Microbiol.">
        <title>The Global Catalogue of Microorganisms (GCM) 10K type strain sequencing project: providing services to taxonomists for standard genome sequencing and annotation.</title>
        <authorList>
            <consortium name="The Broad Institute Genomics Platform"/>
            <consortium name="The Broad Institute Genome Sequencing Center for Infectious Disease"/>
            <person name="Wu L."/>
            <person name="Ma J."/>
        </authorList>
    </citation>
    <scope>NUCLEOTIDE SEQUENCE [LARGE SCALE GENOMIC DNA]</scope>
    <source>
        <strain evidence="1 2">JCM 14046</strain>
    </source>
</reference>
<comment type="caution">
    <text evidence="1">The sequence shown here is derived from an EMBL/GenBank/DDBJ whole genome shotgun (WGS) entry which is preliminary data.</text>
</comment>
<evidence type="ECO:0000313" key="2">
    <source>
        <dbReference type="Proteomes" id="UP001501612"/>
    </source>
</evidence>
<name>A0ABN2PFG9_9ACTN</name>